<reference evidence="1 2" key="1">
    <citation type="submission" date="2020-08" db="EMBL/GenBank/DDBJ databases">
        <title>Sequencing the genomes of 1000 actinobacteria strains.</title>
        <authorList>
            <person name="Klenk H.-P."/>
        </authorList>
    </citation>
    <scope>NUCLEOTIDE SEQUENCE [LARGE SCALE GENOMIC DNA]</scope>
    <source>
        <strain evidence="1 2">DSM 28967</strain>
    </source>
</reference>
<evidence type="ECO:0000313" key="1">
    <source>
        <dbReference type="EMBL" id="MBB5833590.1"/>
    </source>
</evidence>
<comment type="caution">
    <text evidence="1">The sequence shown here is derived from an EMBL/GenBank/DDBJ whole genome shotgun (WGS) entry which is preliminary data.</text>
</comment>
<evidence type="ECO:0000313" key="2">
    <source>
        <dbReference type="Proteomes" id="UP000549971"/>
    </source>
</evidence>
<dbReference type="EMBL" id="JACHMY010000001">
    <property type="protein sequence ID" value="MBB5833590.1"/>
    <property type="molecule type" value="Genomic_DNA"/>
</dbReference>
<name>A0A7W9J1W8_9ACTN</name>
<sequence>MRRELSVPFETRGQRGLVNVRVLANDDPWASGHQLIVPDLDAETFRGFPICTATLRYHGQGLNAIMGWIQVIARSFDGETTVDVLPYFAGAAPFYSYGHLPTFFDAPANPDHPDGVWTATTFLTVVPDVIRTREVVPVAAFTWGYRLVGGHPSTLDPERRDHTNWSGHRAVLERDYPAWTFS</sequence>
<organism evidence="1 2">
    <name type="scientific">Kribbella italica</name>
    <dbReference type="NCBI Taxonomy" id="1540520"/>
    <lineage>
        <taxon>Bacteria</taxon>
        <taxon>Bacillati</taxon>
        <taxon>Actinomycetota</taxon>
        <taxon>Actinomycetes</taxon>
        <taxon>Propionibacteriales</taxon>
        <taxon>Kribbellaceae</taxon>
        <taxon>Kribbella</taxon>
    </lineage>
</organism>
<proteinExistence type="predicted"/>
<protein>
    <submittedName>
        <fullName evidence="1">Uncharacterized protein</fullName>
    </submittedName>
</protein>
<keyword evidence="2" id="KW-1185">Reference proteome</keyword>
<dbReference type="RefSeq" id="WP_184793460.1">
    <property type="nucleotide sequence ID" value="NZ_JACHMY010000001.1"/>
</dbReference>
<dbReference type="AlphaFoldDB" id="A0A7W9J1W8"/>
<accession>A0A7W9J1W8</accession>
<dbReference type="Proteomes" id="UP000549971">
    <property type="component" value="Unassembled WGS sequence"/>
</dbReference>
<gene>
    <name evidence="1" type="ORF">HDA39_000324</name>
</gene>